<evidence type="ECO:0000256" key="4">
    <source>
        <dbReference type="ARBA" id="ARBA00022989"/>
    </source>
</evidence>
<organism evidence="7 8">
    <name type="scientific">Candidatus Pelagibacter giovannonii</name>
    <dbReference type="NCBI Taxonomy" id="2563896"/>
    <lineage>
        <taxon>Bacteria</taxon>
        <taxon>Pseudomonadati</taxon>
        <taxon>Pseudomonadota</taxon>
        <taxon>Alphaproteobacteria</taxon>
        <taxon>Candidatus Pelagibacterales</taxon>
        <taxon>Candidatus Pelagibacteraceae</taxon>
        <taxon>Candidatus Pelagibacter</taxon>
    </lineage>
</organism>
<evidence type="ECO:0000256" key="3">
    <source>
        <dbReference type="ARBA" id="ARBA00022692"/>
    </source>
</evidence>
<dbReference type="Proteomes" id="UP000501094">
    <property type="component" value="Chromosome"/>
</dbReference>
<accession>A0A6H1Q1P7</accession>
<feature type="transmembrane region" description="Helical" evidence="6">
    <location>
        <begin position="95"/>
        <end position="115"/>
    </location>
</feature>
<dbReference type="CDD" id="cd06581">
    <property type="entry name" value="TM_PBP1_LivM_like"/>
    <property type="match status" value="1"/>
</dbReference>
<dbReference type="RefSeq" id="WP_168606593.1">
    <property type="nucleotide sequence ID" value="NZ_CP038852.1"/>
</dbReference>
<dbReference type="GO" id="GO:0015658">
    <property type="term" value="F:branched-chain amino acid transmembrane transporter activity"/>
    <property type="evidence" value="ECO:0007669"/>
    <property type="project" value="InterPro"/>
</dbReference>
<reference evidence="7 8" key="1">
    <citation type="journal article" date="2020" name="Nat. Microbiol.">
        <title>Lysogenic host-virus interactions in SAR11 marine bacteria.</title>
        <authorList>
            <person name="Morris R.M."/>
            <person name="Cain K.R."/>
            <person name="Hvorecny K.L."/>
            <person name="Kollman J.M."/>
        </authorList>
    </citation>
    <scope>NUCLEOTIDE SEQUENCE [LARGE SCALE GENOMIC DNA]</scope>
    <source>
        <strain evidence="7 8">NP1</strain>
    </source>
</reference>
<proteinExistence type="predicted"/>
<dbReference type="AlphaFoldDB" id="A0A6H1Q1P7"/>
<evidence type="ECO:0000256" key="5">
    <source>
        <dbReference type="ARBA" id="ARBA00023136"/>
    </source>
</evidence>
<gene>
    <name evidence="7" type="ORF">E5R92_02785</name>
</gene>
<dbReference type="KEGG" id="peg:E5R92_02785"/>
<dbReference type="PANTHER" id="PTHR30482:SF10">
    <property type="entry name" value="HIGH-AFFINITY BRANCHED-CHAIN AMINO ACID TRANSPORT PROTEIN BRAE"/>
    <property type="match status" value="1"/>
</dbReference>
<evidence type="ECO:0000256" key="6">
    <source>
        <dbReference type="SAM" id="Phobius"/>
    </source>
</evidence>
<feature type="transmembrane region" description="Helical" evidence="6">
    <location>
        <begin position="122"/>
        <end position="140"/>
    </location>
</feature>
<dbReference type="GO" id="GO:0005886">
    <property type="term" value="C:plasma membrane"/>
    <property type="evidence" value="ECO:0007669"/>
    <property type="project" value="UniProtKB-SubCell"/>
</dbReference>
<dbReference type="PANTHER" id="PTHR30482">
    <property type="entry name" value="HIGH-AFFINITY BRANCHED-CHAIN AMINO ACID TRANSPORT SYSTEM PERMEASE"/>
    <property type="match status" value="1"/>
</dbReference>
<name>A0A6H1Q1P7_9PROT</name>
<dbReference type="Pfam" id="PF02653">
    <property type="entry name" value="BPD_transp_2"/>
    <property type="match status" value="1"/>
</dbReference>
<evidence type="ECO:0000313" key="8">
    <source>
        <dbReference type="Proteomes" id="UP000501094"/>
    </source>
</evidence>
<feature type="transmembrane region" description="Helical" evidence="6">
    <location>
        <begin position="69"/>
        <end position="89"/>
    </location>
</feature>
<feature type="transmembrane region" description="Helical" evidence="6">
    <location>
        <begin position="223"/>
        <end position="247"/>
    </location>
</feature>
<evidence type="ECO:0000256" key="2">
    <source>
        <dbReference type="ARBA" id="ARBA00022475"/>
    </source>
</evidence>
<dbReference type="EMBL" id="CP038852">
    <property type="protein sequence ID" value="QIZ20711.1"/>
    <property type="molecule type" value="Genomic_DNA"/>
</dbReference>
<evidence type="ECO:0000256" key="1">
    <source>
        <dbReference type="ARBA" id="ARBA00004651"/>
    </source>
</evidence>
<feature type="transmembrane region" description="Helical" evidence="6">
    <location>
        <begin position="174"/>
        <end position="192"/>
    </location>
</feature>
<feature type="transmembrane region" description="Helical" evidence="6">
    <location>
        <begin position="20"/>
        <end position="36"/>
    </location>
</feature>
<dbReference type="InterPro" id="IPR001851">
    <property type="entry name" value="ABC_transp_permease"/>
</dbReference>
<keyword evidence="3 6" id="KW-0812">Transmembrane</keyword>
<protein>
    <submittedName>
        <fullName evidence="7">Branched-chain amino acid ABC transporter permease</fullName>
    </submittedName>
</protein>
<keyword evidence="2" id="KW-1003">Cell membrane</keyword>
<sequence>MDKLLIAKSEPLWNTDKRIISLIGGFIVLLFALPHFGLNSFYLHLMIMIFMHAVMAQSWNVIAGFSGQISLGHGAFFGIGAYATSFLYVQYGISPWISIFLGMIVSGIAAVLIGIPMLRLSGHYFAIATLLIGISFQIIFQRWEWVGAASGVWVPMTSEDSLLALQFHSSKMPYYYIFLVFFIITFYLVWLLSRSKLGYRLRAVRDDPQAALSLCINVSNYKIIAYVISAMIMAPMGSLFAQYILIIDPDRVFNIEISIIVLLITVLGGIGNVWGPIVGAAILIPISEYSRIYLGGTGGAVDLILYGLILMLICIFRPEGLISFFPKNILERKKQR</sequence>
<evidence type="ECO:0000313" key="7">
    <source>
        <dbReference type="EMBL" id="QIZ20711.1"/>
    </source>
</evidence>
<keyword evidence="8" id="KW-1185">Reference proteome</keyword>
<comment type="subcellular location">
    <subcellularLocation>
        <location evidence="1">Cell membrane</location>
        <topology evidence="1">Multi-pass membrane protein</topology>
    </subcellularLocation>
</comment>
<feature type="transmembrane region" description="Helical" evidence="6">
    <location>
        <begin position="259"/>
        <end position="284"/>
    </location>
</feature>
<keyword evidence="4 6" id="KW-1133">Transmembrane helix</keyword>
<dbReference type="InterPro" id="IPR043428">
    <property type="entry name" value="LivM-like"/>
</dbReference>
<keyword evidence="5 6" id="KW-0472">Membrane</keyword>